<dbReference type="InterPro" id="IPR036388">
    <property type="entry name" value="WH-like_DNA-bd_sf"/>
</dbReference>
<proteinExistence type="predicted"/>
<dbReference type="SMART" id="SM00421">
    <property type="entry name" value="HTH_LUXR"/>
    <property type="match status" value="1"/>
</dbReference>
<dbReference type="InterPro" id="IPR016032">
    <property type="entry name" value="Sig_transdc_resp-reg_C-effctor"/>
</dbReference>
<gene>
    <name evidence="7" type="ORF">KYN89_12715</name>
</gene>
<dbReference type="Gene3D" id="3.40.50.2300">
    <property type="match status" value="1"/>
</dbReference>
<dbReference type="RefSeq" id="WP_222825392.1">
    <property type="nucleotide sequence ID" value="NZ_JAHWXP010000003.1"/>
</dbReference>
<evidence type="ECO:0000256" key="2">
    <source>
        <dbReference type="ARBA" id="ARBA00023125"/>
    </source>
</evidence>
<evidence type="ECO:0000256" key="4">
    <source>
        <dbReference type="PROSITE-ProRule" id="PRU00169"/>
    </source>
</evidence>
<feature type="domain" description="HTH luxR-type" evidence="5">
    <location>
        <begin position="133"/>
        <end position="198"/>
    </location>
</feature>
<dbReference type="CDD" id="cd06170">
    <property type="entry name" value="LuxR_C_like"/>
    <property type="match status" value="1"/>
</dbReference>
<evidence type="ECO:0000259" key="5">
    <source>
        <dbReference type="PROSITE" id="PS50043"/>
    </source>
</evidence>
<evidence type="ECO:0000256" key="3">
    <source>
        <dbReference type="ARBA" id="ARBA00023163"/>
    </source>
</evidence>
<accession>A0ABS7PFR4</accession>
<keyword evidence="3" id="KW-0804">Transcription</keyword>
<protein>
    <submittedName>
        <fullName evidence="7">Response regulator</fullName>
    </submittedName>
</protein>
<evidence type="ECO:0000313" key="7">
    <source>
        <dbReference type="EMBL" id="MBY8337905.1"/>
    </source>
</evidence>
<dbReference type="PRINTS" id="PR00038">
    <property type="entry name" value="HTHLUXR"/>
</dbReference>
<feature type="modified residue" description="4-aspartylphosphate" evidence="4">
    <location>
        <position position="53"/>
    </location>
</feature>
<evidence type="ECO:0000313" key="8">
    <source>
        <dbReference type="Proteomes" id="UP000759298"/>
    </source>
</evidence>
<dbReference type="PROSITE" id="PS50043">
    <property type="entry name" value="HTH_LUXR_2"/>
    <property type="match status" value="1"/>
</dbReference>
<evidence type="ECO:0000259" key="6">
    <source>
        <dbReference type="PROSITE" id="PS50110"/>
    </source>
</evidence>
<sequence length="202" mass="22244">MRSIYIVDDDQSVRSELYSLLSVYPNTLLRSFASGDDFLAELGDVQSALILLDMNMPGASGFDVLAAIRDRKDLLSIVITGQGDTRMAVQAMKAGAIDFLEKPCEPKALLQTIDQAFENLEETEQVIARTGEAREKVSRLSARERDVLEGLIDGKSNKVIGYELDISPRTVEVYRGKMMDKLEVQSLPEALRVAFAAGLVEA</sequence>
<comment type="caution">
    <text evidence="7">The sequence shown here is derived from an EMBL/GenBank/DDBJ whole genome shotgun (WGS) entry which is preliminary data.</text>
</comment>
<dbReference type="PANTHER" id="PTHR44688">
    <property type="entry name" value="DNA-BINDING TRANSCRIPTIONAL ACTIVATOR DEVR_DOSR"/>
    <property type="match status" value="1"/>
</dbReference>
<dbReference type="InterPro" id="IPR011006">
    <property type="entry name" value="CheY-like_superfamily"/>
</dbReference>
<keyword evidence="8" id="KW-1185">Reference proteome</keyword>
<dbReference type="InterPro" id="IPR000792">
    <property type="entry name" value="Tscrpt_reg_LuxR_C"/>
</dbReference>
<dbReference type="SUPFAM" id="SSF52172">
    <property type="entry name" value="CheY-like"/>
    <property type="match status" value="1"/>
</dbReference>
<keyword evidence="4" id="KW-0597">Phosphoprotein</keyword>
<dbReference type="Proteomes" id="UP000759298">
    <property type="component" value="Unassembled WGS sequence"/>
</dbReference>
<dbReference type="SMART" id="SM00448">
    <property type="entry name" value="REC"/>
    <property type="match status" value="1"/>
</dbReference>
<reference evidence="7 8" key="1">
    <citation type="submission" date="2021-07" db="EMBL/GenBank/DDBJ databases">
        <title>Alteriqipengyuania abyssalis NZ-12B nov, sp.nov isolated from deep sea sponge in pacific ocean.</title>
        <authorList>
            <person name="Tareen S."/>
            <person name="Wink J."/>
        </authorList>
    </citation>
    <scope>NUCLEOTIDE SEQUENCE [LARGE SCALE GENOMIC DNA]</scope>
    <source>
        <strain evidence="7 8">NZ-12B</strain>
    </source>
</reference>
<dbReference type="Pfam" id="PF00196">
    <property type="entry name" value="GerE"/>
    <property type="match status" value="1"/>
</dbReference>
<dbReference type="Pfam" id="PF00072">
    <property type="entry name" value="Response_reg"/>
    <property type="match status" value="1"/>
</dbReference>
<dbReference type="PROSITE" id="PS50110">
    <property type="entry name" value="RESPONSE_REGULATORY"/>
    <property type="match status" value="1"/>
</dbReference>
<evidence type="ECO:0000256" key="1">
    <source>
        <dbReference type="ARBA" id="ARBA00023015"/>
    </source>
</evidence>
<dbReference type="Gene3D" id="1.10.10.10">
    <property type="entry name" value="Winged helix-like DNA-binding domain superfamily/Winged helix DNA-binding domain"/>
    <property type="match status" value="1"/>
</dbReference>
<keyword evidence="2" id="KW-0238">DNA-binding</keyword>
<keyword evidence="1" id="KW-0805">Transcription regulation</keyword>
<dbReference type="EMBL" id="JAHWXP010000003">
    <property type="protein sequence ID" value="MBY8337905.1"/>
    <property type="molecule type" value="Genomic_DNA"/>
</dbReference>
<dbReference type="SUPFAM" id="SSF46894">
    <property type="entry name" value="C-terminal effector domain of the bipartite response regulators"/>
    <property type="match status" value="1"/>
</dbReference>
<feature type="domain" description="Response regulatory" evidence="6">
    <location>
        <begin position="3"/>
        <end position="117"/>
    </location>
</feature>
<dbReference type="PANTHER" id="PTHR44688:SF16">
    <property type="entry name" value="DNA-BINDING TRANSCRIPTIONAL ACTIVATOR DEVR_DOSR"/>
    <property type="match status" value="1"/>
</dbReference>
<name>A0ABS7PFR4_9SPHN</name>
<dbReference type="InterPro" id="IPR001789">
    <property type="entry name" value="Sig_transdc_resp-reg_receiver"/>
</dbReference>
<organism evidence="7 8">
    <name type="scientific">Alteriqipengyuania abyssalis</name>
    <dbReference type="NCBI Taxonomy" id="2860200"/>
    <lineage>
        <taxon>Bacteria</taxon>
        <taxon>Pseudomonadati</taxon>
        <taxon>Pseudomonadota</taxon>
        <taxon>Alphaproteobacteria</taxon>
        <taxon>Sphingomonadales</taxon>
        <taxon>Erythrobacteraceae</taxon>
        <taxon>Alteriqipengyuania</taxon>
    </lineage>
</organism>